<feature type="coiled-coil region" evidence="1">
    <location>
        <begin position="163"/>
        <end position="190"/>
    </location>
</feature>
<feature type="domain" description="Retroviral polymerase SH3-like" evidence="6">
    <location>
        <begin position="2208"/>
        <end position="2255"/>
    </location>
</feature>
<dbReference type="InterPro" id="IPR012337">
    <property type="entry name" value="RNaseH-like_sf"/>
</dbReference>
<dbReference type="Pfam" id="PF07727">
    <property type="entry name" value="RVT_2"/>
    <property type="match status" value="2"/>
</dbReference>
<dbReference type="PANTHER" id="PTHR11439">
    <property type="entry name" value="GAG-POL-RELATED RETROTRANSPOSON"/>
    <property type="match status" value="1"/>
</dbReference>
<dbReference type="SUPFAM" id="SSF53098">
    <property type="entry name" value="Ribonuclease H-like"/>
    <property type="match status" value="1"/>
</dbReference>
<feature type="compositionally biased region" description="Polar residues" evidence="2">
    <location>
        <begin position="1167"/>
        <end position="1187"/>
    </location>
</feature>
<feature type="domain" description="GAG-pre-integrase" evidence="4">
    <location>
        <begin position="2056"/>
        <end position="2129"/>
    </location>
</feature>
<organism evidence="7">
    <name type="scientific">Tanacetum cinerariifolium</name>
    <name type="common">Dalmatian daisy</name>
    <name type="synonym">Chrysanthemum cinerariifolium</name>
    <dbReference type="NCBI Taxonomy" id="118510"/>
    <lineage>
        <taxon>Eukaryota</taxon>
        <taxon>Viridiplantae</taxon>
        <taxon>Streptophyta</taxon>
        <taxon>Embryophyta</taxon>
        <taxon>Tracheophyta</taxon>
        <taxon>Spermatophyta</taxon>
        <taxon>Magnoliopsida</taxon>
        <taxon>eudicotyledons</taxon>
        <taxon>Gunneridae</taxon>
        <taxon>Pentapetalae</taxon>
        <taxon>asterids</taxon>
        <taxon>campanulids</taxon>
        <taxon>Asterales</taxon>
        <taxon>Asteraceae</taxon>
        <taxon>Asteroideae</taxon>
        <taxon>Anthemideae</taxon>
        <taxon>Anthemidinae</taxon>
        <taxon>Tanacetum</taxon>
    </lineage>
</organism>
<dbReference type="InterPro" id="IPR036397">
    <property type="entry name" value="RNaseH_sf"/>
</dbReference>
<dbReference type="InterPro" id="IPR057670">
    <property type="entry name" value="SH3_retrovirus"/>
</dbReference>
<feature type="domain" description="GAG-pre-integrase" evidence="4">
    <location>
        <begin position="1010"/>
        <end position="1077"/>
    </location>
</feature>
<feature type="compositionally biased region" description="Basic and acidic residues" evidence="2">
    <location>
        <begin position="2771"/>
        <end position="2793"/>
    </location>
</feature>
<evidence type="ECO:0000313" key="7">
    <source>
        <dbReference type="EMBL" id="GEU80294.1"/>
    </source>
</evidence>
<dbReference type="InterPro" id="IPR013103">
    <property type="entry name" value="RVT_2"/>
</dbReference>
<dbReference type="Pfam" id="PF22936">
    <property type="entry name" value="Pol_BBD"/>
    <property type="match status" value="1"/>
</dbReference>
<evidence type="ECO:0000259" key="5">
    <source>
        <dbReference type="Pfam" id="PF22936"/>
    </source>
</evidence>
<feature type="domain" description="Retrovirus-related Pol polyprotein from transposon TNT 1-94-like beta-barrel" evidence="5">
    <location>
        <begin position="1995"/>
        <end position="2044"/>
    </location>
</feature>
<feature type="domain" description="Reverse transcriptase Ty1/copia-type" evidence="3">
    <location>
        <begin position="2457"/>
        <end position="2531"/>
    </location>
</feature>
<accession>A0A6L2N6Z9</accession>
<dbReference type="PANTHER" id="PTHR11439:SF509">
    <property type="entry name" value="RNA-DIRECTED DNA POLYMERASE"/>
    <property type="match status" value="1"/>
</dbReference>
<proteinExistence type="predicted"/>
<dbReference type="Pfam" id="PF13976">
    <property type="entry name" value="gag_pre-integrs"/>
    <property type="match status" value="2"/>
</dbReference>
<keyword evidence="1" id="KW-0175">Coiled coil</keyword>
<dbReference type="Pfam" id="PF25597">
    <property type="entry name" value="SH3_retrovirus"/>
    <property type="match status" value="1"/>
</dbReference>
<dbReference type="GO" id="GO:0003676">
    <property type="term" value="F:nucleic acid binding"/>
    <property type="evidence" value="ECO:0007669"/>
    <property type="project" value="InterPro"/>
</dbReference>
<feature type="region of interest" description="Disordered" evidence="2">
    <location>
        <begin position="1166"/>
        <end position="1187"/>
    </location>
</feature>
<comment type="caution">
    <text evidence="7">The sequence shown here is derived from an EMBL/GenBank/DDBJ whole genome shotgun (WGS) entry which is preliminary data.</text>
</comment>
<dbReference type="InterPro" id="IPR054722">
    <property type="entry name" value="PolX-like_BBD"/>
</dbReference>
<feature type="compositionally biased region" description="Polar residues" evidence="2">
    <location>
        <begin position="2356"/>
        <end position="2365"/>
    </location>
</feature>
<feature type="domain" description="Reverse transcriptase Ty1/copia-type" evidence="3">
    <location>
        <begin position="1275"/>
        <end position="1325"/>
    </location>
</feature>
<feature type="region of interest" description="Disordered" evidence="2">
    <location>
        <begin position="204"/>
        <end position="262"/>
    </location>
</feature>
<protein>
    <submittedName>
        <fullName evidence="7">Ribonuclease H-like domain-containing protein</fullName>
    </submittedName>
</protein>
<feature type="compositionally biased region" description="Polar residues" evidence="2">
    <location>
        <begin position="214"/>
        <end position="228"/>
    </location>
</feature>
<feature type="region of interest" description="Disordered" evidence="2">
    <location>
        <begin position="1123"/>
        <end position="1149"/>
    </location>
</feature>
<feature type="region of interest" description="Disordered" evidence="2">
    <location>
        <begin position="1668"/>
        <end position="1691"/>
    </location>
</feature>
<evidence type="ECO:0000259" key="6">
    <source>
        <dbReference type="Pfam" id="PF25597"/>
    </source>
</evidence>
<name>A0A6L2N6Z9_TANCI</name>
<reference evidence="7" key="1">
    <citation type="journal article" date="2019" name="Sci. Rep.">
        <title>Draft genome of Tanacetum cinerariifolium, the natural source of mosquito coil.</title>
        <authorList>
            <person name="Yamashiro T."/>
            <person name="Shiraishi A."/>
            <person name="Satake H."/>
            <person name="Nakayama K."/>
        </authorList>
    </citation>
    <scope>NUCLEOTIDE SEQUENCE</scope>
</reference>
<feature type="region of interest" description="Disordered" evidence="2">
    <location>
        <begin position="2327"/>
        <end position="2365"/>
    </location>
</feature>
<feature type="compositionally biased region" description="Basic and acidic residues" evidence="2">
    <location>
        <begin position="2342"/>
        <end position="2354"/>
    </location>
</feature>
<sequence>MRRYVDDSRSSLSQPCIDAITGTQTSSQRRSRRRVKVVKKVAKSDLDSDSSIRPNGEALRKCILSGPYKPTTILVQAVEATDDSPVVPELTTVETPINMSPENKAHFLAEKEAIHLILTGIGDEIYSTVDACQTAQEMWEVIERMVKVLTIVKQQHKLDEVSYHKLFDILKQYQKEVNELRAERLARNANTLALVATAQADQDQYYQTSRSHRSSTPSLKPSIPTRSHASTRHKGKEIAKPITPPSEIASEEDSDPEQAQRDKDMQKNLTLIAKEFRHFAKECRNPKRVKDSVYHKKKMLLCKQAEQGVPLQAKQYDWLADTDEEVDEQELEAHYSYMAKIQENDQNDVESDDERVALANLKLDVNENKKIQKQLKKANTTLAQELKECKAILSETSKSLGESISVRDSCLVVLQTKQAKFEKYRAFNDRIIDYDKLERKLNEALGQLAQKDTVIREGLKTKAYKLSVVKEKYDELMKQSLLTKSHYEGLVNQKTKVITDLKLREEHDIEKMLSMEKQLKFLNEIVYKRSQSIQTIHMMAPKVPAYKGRPTFANPTYLKQTQSKIPCLYAFPYDQNTYANRLIPNGEETLAIERDSRSKLNKDLVHPYDYTTLNSLYEIFKPPTQDFKFVHELKQEMHADLKYVESLEKEIDELEFDKAEFSDIYDVILQECVSKDVMCAYLQSLSDLDALAELKCMYLHKVKECDCLAQKLSKQTESVSKKAHTELLQRFAKVEKYLISLEIALQKCKEHVKNDTNIAISELKKLIEKGKGKSVDTKFDRPSVVRQPNAQRIPKPSVLGKLAPFSNSLDRIYFLKTMSVSKANVSEGLSKPVTAQTLPQAAKKAVSNTNVLKPGMYKIDNRSAQTRAPQLPQTVRKTQVEVHPKISSISNKMKSITACKDSLNSRTLNANAVCATCNKCLVDSNHFACVTKMLNDVHARTKKHTVVPISTRKPKSQIVQLILFIVDSRCTKHMTDNLKLLCNFVDKKSTCFVRDLQGNDLLTGNRGSDIYTISLQESTPLCLMVKATPTQAWLWHRRLSYLNFDYINLLLNKDIVIGLPKLKYVKDQLCLSCELSKAKRSSFKTKAVPSSKGRLNLLHMDLCGLIDGENLDKMKEKGDQCILASDYDNPDPVPQRQDVSSSSDEHVPSQQELDLLFGPLYDEFFNAGSNPQDKQPSTNIPSTSAPSTHTYVHVEENNNDQAGEGEQLQDDEFTNPFCAPTQNVVESSSHNIDLEMCMYALTVSTAEPKNIKEAMADSAWIEAIQEELHQFDRLQEEGINFEESFAPVARLEAVQIFITYAAYKSFLIYQMDIKMAFLNGPLKEEQAPRAWYDELSKFLTSKGFTKDADLSGNPVDHTDYRSKIGSLMYLTSSRPDIVQAVCFRARYQSRPTEKYLKEVKRIIRYLRGTVNIGLWYPKGSSFELTAFSDVDHAGCIDSRKSTFGGIQFLGDKLVSWMSKKHNCTAMSSAEAEYVALSTSCAQVMVKTKHPSTTLKAETGSIHMLSVFTKEVIEFGNSYKAPLEETAKDKGLACEVSSSTKKKGITVSITAKDMQKRKNDVKARTTLLFALPDKHRLRFIKYDFAKELWESILKTFGGNEATKKTKKNQLKHTDVAAASLSYDTVCTFIATQPNGSQIKYEDISQIDDDDIEEMDIKWNLALLSMRTDRECRSPKSQDKGKRESYKKDPKVEEPAPKAMIAIDGIRWDWSYMAKEDEDSNNHALMTDEEEVPTEYALMAKSSSTSDNEVFDDSFCSKSFYSPPKKDLSWMGLLEFVDDTITDYTRPTPSIDVSKSVSNELEERWKSNNPSFFEQGGSSGNVVSKPMIKFVKEFGCPKANKVNNTKNTRKPIVKYVEIFDHLEFNCKHDIWVDKGKAWTRVNHAQDNMKYTSTHKSMPPRAVFLKYGTKPIAINRPFFTARPTLNSTQPKMTSFVKTSHSNVKRPFKRKSAAKNKVWAPTVRPKIPTVGSNVPAAKPTVAADKGNKGKVVKASARWDSGCSRHMTGNISYLSEYEPFNGGYVSFGHGRGKITGKGSIKTDFKLLDDKYVLLRTSRQQNMYTIDLKNVVPHKNLTCLIAKALVDESMLWDRRLGHLNFKTMNKLVRSNLVKGLPSKRFENDNSCVACLKGKQHKASCKSKLVNSISKPLHALHMDLVRPTSVSSLNYKWYCLVVTDDFLEIENLKDLNVKIIRSDNGGEFRNKEIDESCSRKGKFDAKGDKDYFIGYSLSSKAFRVFNKRTKKIEENLHVDFLENRSIEKGTCLDWLFDIDTLTNSMNYVPIVVARTSSTNILGTKKDVHQAMKEKESPLRFIALPNRFHKAEMETLNEAAKKDDAIPDNNAPQKEQEDVNGDKEVPESSENSNLTASTNVFTDDSFELASSSTVETKVSTVSTPIPTGSLSIPPVTLSVPRIISRGGSSYSELLSLSNAMSFENRLEDFFGDTSDAVSLNNVEADLSNMETGFAVYQMDVKSAFLYGTIDEELYVMQPPGFHDIEFPHRVYKVEKAMYGLYQDPRAWYGTLSKYLLDNGFQRDIRSVKTPIDRENPWGKDGTGKDVELHLYRSMIGSLMYLNASRPDIMFAVCAYARHQVTPKECHLHAVKRVFRYPKGHPKLGLWYPKESLFDLVAYSDSDYGGANQDRKSTTGGNSANRLNRDPVVNMCFNFLHGSDSEQWTHEFMHIYLVSASVCMDRFWSTARVKTTDGETEILAKVNDRQRTVSKSSIRRHLKLNDEEELTISLFDGMMGNVKSKGKFLMYPRTVELFASMLVPQGEGSEHPFEPYHTPSDQDKPIHHEQITQSPQHAQTTSEEPTIPSQSHFVITTPRKITRTIWISQSKVPSPGADETAFLIRDVRYGDAFPTIPSLDVGQDRENISKTSAMPHEASPRVTFLSGGEGSMQQKLQELMDIYTSLQRQHSLIEERVQSQDLEITHTDEMANVLGTLGATNILASGGLRSVFTTASLSVATANTVVSLVVATASGSFPTTVIFTTFGVATPTTRVTKSSRGVVIESSSLISVNIPSITKIHAERELEMMIAKLDRSNEIVAKYLSEYEQAEAGVSHDEKVELIDELLMYQRHLAQIKKYQARQNKPAIKTKRRNFYMSILRSNTGWKAKDIKGMNFKQIEEKFIPVWEKMQDFVPMNSKLESERLKRP</sequence>
<evidence type="ECO:0000256" key="1">
    <source>
        <dbReference type="SAM" id="Coils"/>
    </source>
</evidence>
<feature type="compositionally biased region" description="Polar residues" evidence="2">
    <location>
        <begin position="1137"/>
        <end position="1149"/>
    </location>
</feature>
<feature type="compositionally biased region" description="Polar residues" evidence="2">
    <location>
        <begin position="2794"/>
        <end position="2814"/>
    </location>
</feature>
<feature type="region of interest" description="Disordered" evidence="2">
    <location>
        <begin position="2771"/>
        <end position="2814"/>
    </location>
</feature>
<gene>
    <name evidence="7" type="ORF">Tci_052272</name>
</gene>
<dbReference type="CDD" id="cd09272">
    <property type="entry name" value="RNase_HI_RT_Ty1"/>
    <property type="match status" value="1"/>
</dbReference>
<evidence type="ECO:0000259" key="4">
    <source>
        <dbReference type="Pfam" id="PF13976"/>
    </source>
</evidence>
<dbReference type="InterPro" id="IPR025724">
    <property type="entry name" value="GAG-pre-integrase_dom"/>
</dbReference>
<dbReference type="Gene3D" id="3.30.420.10">
    <property type="entry name" value="Ribonuclease H-like superfamily/Ribonuclease H"/>
    <property type="match status" value="1"/>
</dbReference>
<evidence type="ECO:0000256" key="2">
    <source>
        <dbReference type="SAM" id="MobiDB-lite"/>
    </source>
</evidence>
<evidence type="ECO:0000259" key="3">
    <source>
        <dbReference type="Pfam" id="PF07727"/>
    </source>
</evidence>
<dbReference type="EMBL" id="BKCJ010008050">
    <property type="protein sequence ID" value="GEU80294.1"/>
    <property type="molecule type" value="Genomic_DNA"/>
</dbReference>